<reference evidence="1 2" key="1">
    <citation type="submission" date="2024-10" db="EMBL/GenBank/DDBJ databases">
        <title>The Natural Products Discovery Center: Release of the First 8490 Sequenced Strains for Exploring Actinobacteria Biosynthetic Diversity.</title>
        <authorList>
            <person name="Kalkreuter E."/>
            <person name="Kautsar S.A."/>
            <person name="Yang D."/>
            <person name="Bader C.D."/>
            <person name="Teijaro C.N."/>
            <person name="Fluegel L."/>
            <person name="Davis C.M."/>
            <person name="Simpson J.R."/>
            <person name="Lauterbach L."/>
            <person name="Steele A.D."/>
            <person name="Gui C."/>
            <person name="Meng S."/>
            <person name="Li G."/>
            <person name="Viehrig K."/>
            <person name="Ye F."/>
            <person name="Su P."/>
            <person name="Kiefer A.F."/>
            <person name="Nichols A."/>
            <person name="Cepeda A.J."/>
            <person name="Yan W."/>
            <person name="Fan B."/>
            <person name="Jiang Y."/>
            <person name="Adhikari A."/>
            <person name="Zheng C.-J."/>
            <person name="Schuster L."/>
            <person name="Cowan T.M."/>
            <person name="Smanski M.J."/>
            <person name="Chevrette M.G."/>
            <person name="De Carvalho L.P.S."/>
            <person name="Shen B."/>
        </authorList>
    </citation>
    <scope>NUCLEOTIDE SEQUENCE [LARGE SCALE GENOMIC DNA]</scope>
    <source>
        <strain evidence="1 2">NPDC049503</strain>
    </source>
</reference>
<gene>
    <name evidence="1" type="ORF">ACIBP5_09905</name>
</gene>
<sequence>MSAARFERRLTWRVDELAGLQLSYSYASPARLGDRVEEFARAARRALPADSPSGVWSHVEVTEVLVARRP</sequence>
<dbReference type="EMBL" id="JBITMB010000002">
    <property type="protein sequence ID" value="MFI7440264.1"/>
    <property type="molecule type" value="Genomic_DNA"/>
</dbReference>
<proteinExistence type="predicted"/>
<comment type="caution">
    <text evidence="1">The sequence shown here is derived from an EMBL/GenBank/DDBJ whole genome shotgun (WGS) entry which is preliminary data.</text>
</comment>
<keyword evidence="2" id="KW-1185">Reference proteome</keyword>
<organism evidence="1 2">
    <name type="scientific">Nonomuraea indica</name>
    <dbReference type="NCBI Taxonomy" id="1581193"/>
    <lineage>
        <taxon>Bacteria</taxon>
        <taxon>Bacillati</taxon>
        <taxon>Actinomycetota</taxon>
        <taxon>Actinomycetes</taxon>
        <taxon>Streptosporangiales</taxon>
        <taxon>Streptosporangiaceae</taxon>
        <taxon>Nonomuraea</taxon>
    </lineage>
</organism>
<name>A0ABW8A0H2_9ACTN</name>
<evidence type="ECO:0000313" key="1">
    <source>
        <dbReference type="EMBL" id="MFI7440264.1"/>
    </source>
</evidence>
<dbReference type="Proteomes" id="UP001612928">
    <property type="component" value="Unassembled WGS sequence"/>
</dbReference>
<evidence type="ECO:0008006" key="3">
    <source>
        <dbReference type="Google" id="ProtNLM"/>
    </source>
</evidence>
<protein>
    <recommendedName>
        <fullName evidence="3">SAM-dependent methyltransferase</fullName>
    </recommendedName>
</protein>
<dbReference type="RefSeq" id="WP_397019961.1">
    <property type="nucleotide sequence ID" value="NZ_JBITMB010000002.1"/>
</dbReference>
<evidence type="ECO:0000313" key="2">
    <source>
        <dbReference type="Proteomes" id="UP001612928"/>
    </source>
</evidence>
<accession>A0ABW8A0H2</accession>